<gene>
    <name evidence="4" type="ORF">C7R93_28385</name>
</gene>
<evidence type="ECO:0000256" key="1">
    <source>
        <dbReference type="ARBA" id="ARBA00023224"/>
    </source>
</evidence>
<dbReference type="PROSITE" id="PS50111">
    <property type="entry name" value="CHEMOTAXIS_TRANSDUC_2"/>
    <property type="match status" value="1"/>
</dbReference>
<dbReference type="Gene3D" id="1.10.287.950">
    <property type="entry name" value="Methyl-accepting chemotaxis protein"/>
    <property type="match status" value="1"/>
</dbReference>
<reference evidence="4 5" key="1">
    <citation type="submission" date="2018-03" db="EMBL/GenBank/DDBJ databases">
        <title>Brevisbacillus phylogenomics.</title>
        <authorList>
            <person name="Dunlap C."/>
        </authorList>
    </citation>
    <scope>NUCLEOTIDE SEQUENCE [LARGE SCALE GENOMIC DNA]</scope>
    <source>
        <strain evidence="4 5">NRRL NRS-1210</strain>
    </source>
</reference>
<accession>A0A2P7UI00</accession>
<dbReference type="InterPro" id="IPR004089">
    <property type="entry name" value="MCPsignal_dom"/>
</dbReference>
<evidence type="ECO:0000313" key="4">
    <source>
        <dbReference type="EMBL" id="PSJ86567.1"/>
    </source>
</evidence>
<evidence type="ECO:0000259" key="3">
    <source>
        <dbReference type="PROSITE" id="PS50111"/>
    </source>
</evidence>
<dbReference type="Pfam" id="PF00015">
    <property type="entry name" value="MCPsignal"/>
    <property type="match status" value="1"/>
</dbReference>
<name>A0A2P7UI00_9BACL</name>
<dbReference type="Proteomes" id="UP000240419">
    <property type="component" value="Unassembled WGS sequence"/>
</dbReference>
<dbReference type="InterPro" id="IPR029151">
    <property type="entry name" value="Sensor-like_sf"/>
</dbReference>
<evidence type="ECO:0000313" key="5">
    <source>
        <dbReference type="Proteomes" id="UP000240419"/>
    </source>
</evidence>
<dbReference type="EMBL" id="PXZM01000057">
    <property type="protein sequence ID" value="PSJ86567.1"/>
    <property type="molecule type" value="Genomic_DNA"/>
</dbReference>
<sequence length="275" mass="29519">MSQLLNSVLIVAPILQKAFLSECMVGVTDKDKFLAYYPAQGLNLGIRVGDELRPGSINATAVQEGKRVVKKISKELYGIPYIAVGYPLVENGQVVGCLATGVTTDQEDRLHGLAQNLTDALENIAQHTESLAKDADHLAQASHTLSDAAGQLGLKIAETTQINELIRNISTRSNVLGLNAVLEAARAGAAGRGFSVVAEEIRQLSQTTATSAKGIFRLLDEMNALVGTVTGEMDKTMNHSVQQSTRIQELDAVMQELRHMAEQLKKAAEITGRGE</sequence>
<dbReference type="RefSeq" id="WP_106841934.1">
    <property type="nucleotide sequence ID" value="NZ_JBCNIW010000004.1"/>
</dbReference>
<dbReference type="GO" id="GO:0016020">
    <property type="term" value="C:membrane"/>
    <property type="evidence" value="ECO:0007669"/>
    <property type="project" value="InterPro"/>
</dbReference>
<comment type="caution">
    <text evidence="4">The sequence shown here is derived from an EMBL/GenBank/DDBJ whole genome shotgun (WGS) entry which is preliminary data.</text>
</comment>
<dbReference type="SMART" id="SM00283">
    <property type="entry name" value="MA"/>
    <property type="match status" value="1"/>
</dbReference>
<dbReference type="SUPFAM" id="SSF103190">
    <property type="entry name" value="Sensory domain-like"/>
    <property type="match status" value="1"/>
</dbReference>
<dbReference type="SUPFAM" id="SSF58104">
    <property type="entry name" value="Methyl-accepting chemotaxis protein (MCP) signaling domain"/>
    <property type="match status" value="1"/>
</dbReference>
<dbReference type="AlphaFoldDB" id="A0A2P7UI00"/>
<evidence type="ECO:0000256" key="2">
    <source>
        <dbReference type="PROSITE-ProRule" id="PRU00284"/>
    </source>
</evidence>
<protein>
    <submittedName>
        <fullName evidence="4">Chemotaxis protein</fullName>
    </submittedName>
</protein>
<keyword evidence="5" id="KW-1185">Reference proteome</keyword>
<keyword evidence="1 2" id="KW-0807">Transducer</keyword>
<dbReference type="PANTHER" id="PTHR32089:SF112">
    <property type="entry name" value="LYSOZYME-LIKE PROTEIN-RELATED"/>
    <property type="match status" value="1"/>
</dbReference>
<dbReference type="GO" id="GO:0007165">
    <property type="term" value="P:signal transduction"/>
    <property type="evidence" value="ECO:0007669"/>
    <property type="project" value="UniProtKB-KW"/>
</dbReference>
<feature type="domain" description="Methyl-accepting transducer" evidence="3">
    <location>
        <begin position="118"/>
        <end position="275"/>
    </location>
</feature>
<organism evidence="4 5">
    <name type="scientific">Brevibacillus fortis</name>
    <dbReference type="NCBI Taxonomy" id="2126352"/>
    <lineage>
        <taxon>Bacteria</taxon>
        <taxon>Bacillati</taxon>
        <taxon>Bacillota</taxon>
        <taxon>Bacilli</taxon>
        <taxon>Bacillales</taxon>
        <taxon>Paenibacillaceae</taxon>
        <taxon>Brevibacillus</taxon>
    </lineage>
</organism>
<dbReference type="OrthoDB" id="9807021at2"/>
<proteinExistence type="predicted"/>
<dbReference type="PANTHER" id="PTHR32089">
    <property type="entry name" value="METHYL-ACCEPTING CHEMOTAXIS PROTEIN MCPB"/>
    <property type="match status" value="1"/>
</dbReference>